<gene>
    <name evidence="2" type="ORF">KBO27_22190</name>
</gene>
<evidence type="ECO:0000313" key="2">
    <source>
        <dbReference type="EMBL" id="MBQ0926667.1"/>
    </source>
</evidence>
<organism evidence="2 3">
    <name type="scientific">Saccharopolyspora endophytica</name>
    <dbReference type="NCBI Taxonomy" id="543886"/>
    <lineage>
        <taxon>Bacteria</taxon>
        <taxon>Bacillati</taxon>
        <taxon>Actinomycetota</taxon>
        <taxon>Actinomycetes</taxon>
        <taxon>Pseudonocardiales</taxon>
        <taxon>Pseudonocardiaceae</taxon>
        <taxon>Saccharopolyspora</taxon>
    </lineage>
</organism>
<evidence type="ECO:0000256" key="1">
    <source>
        <dbReference type="SAM" id="MobiDB-lite"/>
    </source>
</evidence>
<feature type="region of interest" description="Disordered" evidence="1">
    <location>
        <begin position="1"/>
        <end position="37"/>
    </location>
</feature>
<proteinExistence type="predicted"/>
<feature type="region of interest" description="Disordered" evidence="1">
    <location>
        <begin position="76"/>
        <end position="95"/>
    </location>
</feature>
<feature type="region of interest" description="Disordered" evidence="1">
    <location>
        <begin position="104"/>
        <end position="169"/>
    </location>
</feature>
<protein>
    <submittedName>
        <fullName evidence="2">Uncharacterized protein</fullName>
    </submittedName>
</protein>
<keyword evidence="3" id="KW-1185">Reference proteome</keyword>
<accession>A0ABS5DK51</accession>
<name>A0ABS5DK51_9PSEU</name>
<sequence length="282" mass="29679">MSALPLPEVPPPDTPDSHEPSPRLGVVREPHRERTGSPVSATVRLCLVDPAADADEIVTAAVSMITTTYTAPGDRIMLAAPESPTTGSSRTRRDRLVESVLRLGRGAATDPDSRPHSDQEFAAAGGELPATPGSGSGLGPRGGDTTDPVADPTDRQSTGEQSGPGSGDFELIIAGWSEQPADPFAMADFTAALAPAGTVVVLTHSSDHRRARVGHSGQLSRAAALTGLISSDRLILVHERPSAPRPATRRRRREIAIGGHRRIHTTASVFRRSTPLPEVRHA</sequence>
<evidence type="ECO:0000313" key="3">
    <source>
        <dbReference type="Proteomes" id="UP000674084"/>
    </source>
</evidence>
<comment type="caution">
    <text evidence="2">The sequence shown here is derived from an EMBL/GenBank/DDBJ whole genome shotgun (WGS) entry which is preliminary data.</text>
</comment>
<dbReference type="Proteomes" id="UP000674084">
    <property type="component" value="Unassembled WGS sequence"/>
</dbReference>
<dbReference type="RefSeq" id="WP_210971818.1">
    <property type="nucleotide sequence ID" value="NZ_JAGPXE010000010.1"/>
</dbReference>
<dbReference type="EMBL" id="JAGPXE010000010">
    <property type="protein sequence ID" value="MBQ0926667.1"/>
    <property type="molecule type" value="Genomic_DNA"/>
</dbReference>
<feature type="compositionally biased region" description="Basic and acidic residues" evidence="1">
    <location>
        <begin position="15"/>
        <end position="35"/>
    </location>
</feature>
<reference evidence="2 3" key="1">
    <citation type="submission" date="2021-04" db="EMBL/GenBank/DDBJ databases">
        <title>Whole-genome sequencing of Saccharopolyspora endophytica KCTC 19397.</title>
        <authorList>
            <person name="Ay H."/>
            <person name="Saygin H."/>
            <person name="Sahin N."/>
        </authorList>
    </citation>
    <scope>NUCLEOTIDE SEQUENCE [LARGE SCALE GENOMIC DNA]</scope>
    <source>
        <strain evidence="2 3">KCTC 19397</strain>
    </source>
</reference>